<keyword evidence="2" id="KW-0808">Transferase</keyword>
<evidence type="ECO:0000256" key="6">
    <source>
        <dbReference type="PROSITE-ProRule" id="PRU01373"/>
    </source>
</evidence>
<sequence length="189" mass="21416">MKKLLSFAVVVAFTAICGLSEPIVGDYKYKLVYNYEKLTLTLYDSGDRVLAEYPITSPARRPSYWPGNAWVSKVVINPGWRPTVGTREYYEKKEGRSLPDYLPPGNERNAMGNYKMYFDFDQPVGMPIRGHGNNRPDQISMRLSRGCVRTLNEDGVKFLSILSDRDLSEDFASGKTLTVKVAPTRVVFE</sequence>
<dbReference type="Pfam" id="PF03734">
    <property type="entry name" value="YkuD"/>
    <property type="match status" value="1"/>
</dbReference>
<feature type="domain" description="L,D-TPase catalytic" evidence="7">
    <location>
        <begin position="29"/>
        <end position="180"/>
    </location>
</feature>
<name>A0A2H0VE48_9BACT</name>
<evidence type="ECO:0000256" key="3">
    <source>
        <dbReference type="ARBA" id="ARBA00022960"/>
    </source>
</evidence>
<evidence type="ECO:0000256" key="4">
    <source>
        <dbReference type="ARBA" id="ARBA00022984"/>
    </source>
</evidence>
<reference evidence="9" key="1">
    <citation type="submission" date="2017-09" db="EMBL/GenBank/DDBJ databases">
        <title>Depth-based differentiation of microbial function through sediment-hosted aquifers and enrichment of novel symbionts in the deep terrestrial subsurface.</title>
        <authorList>
            <person name="Probst A.J."/>
            <person name="Ladd B."/>
            <person name="Jarett J.K."/>
            <person name="Geller-Mcgrath D.E."/>
            <person name="Sieber C.M.K."/>
            <person name="Emerson J.B."/>
            <person name="Anantharaman K."/>
            <person name="Thomas B.C."/>
            <person name="Malmstrom R."/>
            <person name="Stieglmeier M."/>
            <person name="Klingl A."/>
            <person name="Woyke T."/>
            <person name="Ryan C.M."/>
            <person name="Banfield J.F."/>
        </authorList>
    </citation>
    <scope>NUCLEOTIDE SEQUENCE [LARGE SCALE GENOMIC DNA]</scope>
</reference>
<dbReference type="EMBL" id="PFAJ01000023">
    <property type="protein sequence ID" value="PIR97377.1"/>
    <property type="molecule type" value="Genomic_DNA"/>
</dbReference>
<evidence type="ECO:0000313" key="9">
    <source>
        <dbReference type="Proteomes" id="UP000230557"/>
    </source>
</evidence>
<dbReference type="CDD" id="cd16913">
    <property type="entry name" value="YkuD_like"/>
    <property type="match status" value="1"/>
</dbReference>
<evidence type="ECO:0000256" key="1">
    <source>
        <dbReference type="ARBA" id="ARBA00004752"/>
    </source>
</evidence>
<dbReference type="GO" id="GO:0016740">
    <property type="term" value="F:transferase activity"/>
    <property type="evidence" value="ECO:0007669"/>
    <property type="project" value="UniProtKB-KW"/>
</dbReference>
<evidence type="ECO:0000259" key="7">
    <source>
        <dbReference type="PROSITE" id="PS52029"/>
    </source>
</evidence>
<keyword evidence="3 6" id="KW-0133">Cell shape</keyword>
<organism evidence="8 9">
    <name type="scientific">Candidatus Doudnabacteria bacterium CG10_big_fil_rev_8_21_14_0_10_41_10</name>
    <dbReference type="NCBI Taxonomy" id="1974551"/>
    <lineage>
        <taxon>Bacteria</taxon>
        <taxon>Candidatus Doudnaibacteriota</taxon>
    </lineage>
</organism>
<dbReference type="Gene3D" id="2.40.440.10">
    <property type="entry name" value="L,D-transpeptidase catalytic domain-like"/>
    <property type="match status" value="1"/>
</dbReference>
<feature type="active site" description="Nucleophile" evidence="6">
    <location>
        <position position="147"/>
    </location>
</feature>
<dbReference type="SUPFAM" id="SSF141523">
    <property type="entry name" value="L,D-transpeptidase catalytic domain-like"/>
    <property type="match status" value="1"/>
</dbReference>
<keyword evidence="5 6" id="KW-0961">Cell wall biogenesis/degradation</keyword>
<gene>
    <name evidence="8" type="ORF">COT91_01800</name>
</gene>
<feature type="active site" description="Proton donor/acceptor" evidence="6">
    <location>
        <position position="131"/>
    </location>
</feature>
<evidence type="ECO:0000256" key="5">
    <source>
        <dbReference type="ARBA" id="ARBA00023316"/>
    </source>
</evidence>
<dbReference type="GO" id="GO:0009252">
    <property type="term" value="P:peptidoglycan biosynthetic process"/>
    <property type="evidence" value="ECO:0007669"/>
    <property type="project" value="UniProtKB-UniPathway"/>
</dbReference>
<evidence type="ECO:0000313" key="8">
    <source>
        <dbReference type="EMBL" id="PIR97377.1"/>
    </source>
</evidence>
<dbReference type="InterPro" id="IPR038063">
    <property type="entry name" value="Transpep_catalytic_dom"/>
</dbReference>
<proteinExistence type="predicted"/>
<evidence type="ECO:0000256" key="2">
    <source>
        <dbReference type="ARBA" id="ARBA00022679"/>
    </source>
</evidence>
<dbReference type="GO" id="GO:0071555">
    <property type="term" value="P:cell wall organization"/>
    <property type="evidence" value="ECO:0007669"/>
    <property type="project" value="UniProtKB-UniRule"/>
</dbReference>
<dbReference type="PROSITE" id="PS52029">
    <property type="entry name" value="LD_TPASE"/>
    <property type="match status" value="1"/>
</dbReference>
<protein>
    <recommendedName>
        <fullName evidence="7">L,D-TPase catalytic domain-containing protein</fullName>
    </recommendedName>
</protein>
<comment type="caution">
    <text evidence="8">The sequence shown here is derived from an EMBL/GenBank/DDBJ whole genome shotgun (WGS) entry which is preliminary data.</text>
</comment>
<dbReference type="AlphaFoldDB" id="A0A2H0VE48"/>
<dbReference type="Proteomes" id="UP000230557">
    <property type="component" value="Unassembled WGS sequence"/>
</dbReference>
<dbReference type="UniPathway" id="UPA00219"/>
<comment type="pathway">
    <text evidence="1 6">Cell wall biogenesis; peptidoglycan biosynthesis.</text>
</comment>
<accession>A0A2H0VE48</accession>
<dbReference type="InterPro" id="IPR005490">
    <property type="entry name" value="LD_TPept_cat_dom"/>
</dbReference>
<dbReference type="GO" id="GO:0008360">
    <property type="term" value="P:regulation of cell shape"/>
    <property type="evidence" value="ECO:0007669"/>
    <property type="project" value="UniProtKB-UniRule"/>
</dbReference>
<keyword evidence="4 6" id="KW-0573">Peptidoglycan synthesis</keyword>